<evidence type="ECO:0000313" key="3">
    <source>
        <dbReference type="Proteomes" id="UP000299102"/>
    </source>
</evidence>
<feature type="compositionally biased region" description="Low complexity" evidence="1">
    <location>
        <begin position="10"/>
        <end position="20"/>
    </location>
</feature>
<sequence length="99" mass="10365">MGVYGGGRARAGAGAALGGDARPRNDEIGFQQDTERSDRGLATPVVDARAFAVSKRTGARNKLDAISMPDNGRNCPIKTRNDVPAPRSAAPARDTLSRT</sequence>
<feature type="compositionally biased region" description="Basic and acidic residues" evidence="1">
    <location>
        <begin position="21"/>
        <end position="39"/>
    </location>
</feature>
<reference evidence="2 3" key="1">
    <citation type="journal article" date="2019" name="Commun. Biol.">
        <title>The bagworm genome reveals a unique fibroin gene that provides high tensile strength.</title>
        <authorList>
            <person name="Kono N."/>
            <person name="Nakamura H."/>
            <person name="Ohtoshi R."/>
            <person name="Tomita M."/>
            <person name="Numata K."/>
            <person name="Arakawa K."/>
        </authorList>
    </citation>
    <scope>NUCLEOTIDE SEQUENCE [LARGE SCALE GENOMIC DNA]</scope>
</reference>
<evidence type="ECO:0000256" key="1">
    <source>
        <dbReference type="SAM" id="MobiDB-lite"/>
    </source>
</evidence>
<dbReference type="AlphaFoldDB" id="A0A4C1Y4Z4"/>
<feature type="region of interest" description="Disordered" evidence="1">
    <location>
        <begin position="64"/>
        <end position="99"/>
    </location>
</feature>
<accession>A0A4C1Y4Z4</accession>
<name>A0A4C1Y4Z4_EUMVA</name>
<comment type="caution">
    <text evidence="2">The sequence shown here is derived from an EMBL/GenBank/DDBJ whole genome shotgun (WGS) entry which is preliminary data.</text>
</comment>
<gene>
    <name evidence="2" type="ORF">EVAR_88696_1</name>
</gene>
<keyword evidence="3" id="KW-1185">Reference proteome</keyword>
<dbReference type="Proteomes" id="UP000299102">
    <property type="component" value="Unassembled WGS sequence"/>
</dbReference>
<organism evidence="2 3">
    <name type="scientific">Eumeta variegata</name>
    <name type="common">Bagworm moth</name>
    <name type="synonym">Eumeta japonica</name>
    <dbReference type="NCBI Taxonomy" id="151549"/>
    <lineage>
        <taxon>Eukaryota</taxon>
        <taxon>Metazoa</taxon>
        <taxon>Ecdysozoa</taxon>
        <taxon>Arthropoda</taxon>
        <taxon>Hexapoda</taxon>
        <taxon>Insecta</taxon>
        <taxon>Pterygota</taxon>
        <taxon>Neoptera</taxon>
        <taxon>Endopterygota</taxon>
        <taxon>Lepidoptera</taxon>
        <taxon>Glossata</taxon>
        <taxon>Ditrysia</taxon>
        <taxon>Tineoidea</taxon>
        <taxon>Psychidae</taxon>
        <taxon>Oiketicinae</taxon>
        <taxon>Eumeta</taxon>
    </lineage>
</organism>
<proteinExistence type="predicted"/>
<dbReference type="EMBL" id="BGZK01001046">
    <property type="protein sequence ID" value="GBP69609.1"/>
    <property type="molecule type" value="Genomic_DNA"/>
</dbReference>
<protein>
    <submittedName>
        <fullName evidence="2">Uncharacterized protein</fullName>
    </submittedName>
</protein>
<evidence type="ECO:0000313" key="2">
    <source>
        <dbReference type="EMBL" id="GBP69609.1"/>
    </source>
</evidence>
<feature type="region of interest" description="Disordered" evidence="1">
    <location>
        <begin position="1"/>
        <end position="41"/>
    </location>
</feature>